<name>X8CAI2_MYCXE</name>
<proteinExistence type="predicted"/>
<accession>X8CAI2</accession>
<feature type="region of interest" description="Disordered" evidence="1">
    <location>
        <begin position="133"/>
        <end position="164"/>
    </location>
</feature>
<organism evidence="2">
    <name type="scientific">Mycobacterium xenopi 4042</name>
    <dbReference type="NCBI Taxonomy" id="1299334"/>
    <lineage>
        <taxon>Bacteria</taxon>
        <taxon>Bacillati</taxon>
        <taxon>Actinomycetota</taxon>
        <taxon>Actinomycetes</taxon>
        <taxon>Mycobacteriales</taxon>
        <taxon>Mycobacteriaceae</taxon>
        <taxon>Mycobacterium</taxon>
    </lineage>
</organism>
<evidence type="ECO:0000313" key="2">
    <source>
        <dbReference type="EMBL" id="EUA52325.1"/>
    </source>
</evidence>
<evidence type="ECO:0008006" key="3">
    <source>
        <dbReference type="Google" id="ProtNLM"/>
    </source>
</evidence>
<comment type="caution">
    <text evidence="2">The sequence shown here is derived from an EMBL/GenBank/DDBJ whole genome shotgun (WGS) entry which is preliminary data.</text>
</comment>
<evidence type="ECO:0000256" key="1">
    <source>
        <dbReference type="SAM" id="MobiDB-lite"/>
    </source>
</evidence>
<sequence length="216" mass="24479">MSAGTELWRVDATAPAEWTWQGFPEALFRFDPESGSFRTRYAAASLVGAFRERYRPTGLVIPADHAAHHVVRLVAVRHLRVLDLRTEANLDALSVDDQISTGQHPEVWDTCHRLADAVKRWWSDLDAIVYRPRTTPRRRPTSRSLPSMRSARSRGRLPSGRRAHRTCVAARLYGQLGRGRRVAAHARQDGQDGKASTADRTQYPETSAIQRQYRGR</sequence>
<gene>
    <name evidence="2" type="ORF">I553_2511</name>
</gene>
<protein>
    <recommendedName>
        <fullName evidence="3">RES domain protein</fullName>
    </recommendedName>
</protein>
<feature type="compositionally biased region" description="Polar residues" evidence="1">
    <location>
        <begin position="198"/>
        <end position="210"/>
    </location>
</feature>
<feature type="region of interest" description="Disordered" evidence="1">
    <location>
        <begin position="179"/>
        <end position="216"/>
    </location>
</feature>
<dbReference type="PATRIC" id="fig|1299334.3.peg.3619"/>
<feature type="compositionally biased region" description="Basic residues" evidence="1">
    <location>
        <begin position="151"/>
        <end position="164"/>
    </location>
</feature>
<dbReference type="AlphaFoldDB" id="X8CAI2"/>
<reference evidence="2" key="1">
    <citation type="submission" date="2014-01" db="EMBL/GenBank/DDBJ databases">
        <authorList>
            <person name="Brown-Elliot B."/>
            <person name="Wallace R."/>
            <person name="Lenaerts A."/>
            <person name="Ordway D."/>
            <person name="DeGroote M.A."/>
            <person name="Parker T."/>
            <person name="Sizemore C."/>
            <person name="Tallon L.J."/>
            <person name="Sadzewicz L.K."/>
            <person name="Sengamalay N."/>
            <person name="Fraser C.M."/>
            <person name="Hine E."/>
            <person name="Shefchek K.A."/>
            <person name="Das S.P."/>
            <person name="Tettelin H."/>
        </authorList>
    </citation>
    <scope>NUCLEOTIDE SEQUENCE [LARGE SCALE GENOMIC DNA]</scope>
    <source>
        <strain evidence="2">4042</strain>
    </source>
</reference>
<dbReference type="EMBL" id="JAOB01000033">
    <property type="protein sequence ID" value="EUA52325.1"/>
    <property type="molecule type" value="Genomic_DNA"/>
</dbReference>